<evidence type="ECO:0000256" key="11">
    <source>
        <dbReference type="ARBA" id="ARBA00023303"/>
    </source>
</evidence>
<proteinExistence type="predicted"/>
<evidence type="ECO:0000256" key="8">
    <source>
        <dbReference type="ARBA" id="ARBA00023170"/>
    </source>
</evidence>
<dbReference type="Gene3D" id="1.10.287.70">
    <property type="match status" value="1"/>
</dbReference>
<dbReference type="Gene3D" id="3.40.190.10">
    <property type="entry name" value="Periplasmic binding protein-like II"/>
    <property type="match status" value="1"/>
</dbReference>
<dbReference type="OMA" id="PLAHETY"/>
<keyword evidence="8" id="KW-0675">Receptor</keyword>
<evidence type="ECO:0000256" key="9">
    <source>
        <dbReference type="ARBA" id="ARBA00023180"/>
    </source>
</evidence>
<dbReference type="GO" id="GO:0015276">
    <property type="term" value="F:ligand-gated monoatomic ion channel activity"/>
    <property type="evidence" value="ECO:0007669"/>
    <property type="project" value="InterPro"/>
</dbReference>
<evidence type="ECO:0000256" key="6">
    <source>
        <dbReference type="ARBA" id="ARBA00023065"/>
    </source>
</evidence>
<keyword evidence="9" id="KW-0325">Glycoprotein</keyword>
<keyword evidence="6" id="KW-0406">Ion transport</keyword>
<keyword evidence="4 12" id="KW-0812">Transmembrane</keyword>
<gene>
    <name evidence="14" type="ORF">TCAL_03674</name>
</gene>
<evidence type="ECO:0000313" key="14">
    <source>
        <dbReference type="EMBL" id="TRY61720.1"/>
    </source>
</evidence>
<comment type="caution">
    <text evidence="14">The sequence shown here is derived from an EMBL/GenBank/DDBJ whole genome shotgun (WGS) entry which is preliminary data.</text>
</comment>
<dbReference type="GO" id="GO:0005886">
    <property type="term" value="C:plasma membrane"/>
    <property type="evidence" value="ECO:0007669"/>
    <property type="project" value="UniProtKB-SubCell"/>
</dbReference>
<evidence type="ECO:0000259" key="13">
    <source>
        <dbReference type="Pfam" id="PF10613"/>
    </source>
</evidence>
<accession>A0A553N8I4</accession>
<dbReference type="Pfam" id="PF10613">
    <property type="entry name" value="Lig_chan-Glu_bd"/>
    <property type="match status" value="1"/>
</dbReference>
<evidence type="ECO:0000256" key="2">
    <source>
        <dbReference type="ARBA" id="ARBA00022448"/>
    </source>
</evidence>
<keyword evidence="5 12" id="KW-1133">Transmembrane helix</keyword>
<dbReference type="PANTHER" id="PTHR42643">
    <property type="entry name" value="IONOTROPIC RECEPTOR 20A-RELATED"/>
    <property type="match status" value="1"/>
</dbReference>
<evidence type="ECO:0000313" key="15">
    <source>
        <dbReference type="Proteomes" id="UP000318571"/>
    </source>
</evidence>
<dbReference type="Proteomes" id="UP000318571">
    <property type="component" value="Chromosome 8"/>
</dbReference>
<keyword evidence="11" id="KW-0407">Ion channel</keyword>
<protein>
    <recommendedName>
        <fullName evidence="13">Ionotropic glutamate receptor L-glutamate and glycine-binding domain-containing protein</fullName>
    </recommendedName>
</protein>
<name>A0A553N8I4_TIGCA</name>
<evidence type="ECO:0000256" key="10">
    <source>
        <dbReference type="ARBA" id="ARBA00023286"/>
    </source>
</evidence>
<keyword evidence="15" id="KW-1185">Reference proteome</keyword>
<evidence type="ECO:0000256" key="7">
    <source>
        <dbReference type="ARBA" id="ARBA00023136"/>
    </source>
</evidence>
<evidence type="ECO:0000256" key="1">
    <source>
        <dbReference type="ARBA" id="ARBA00004651"/>
    </source>
</evidence>
<evidence type="ECO:0000256" key="5">
    <source>
        <dbReference type="ARBA" id="ARBA00022989"/>
    </source>
</evidence>
<dbReference type="STRING" id="6832.A0A553N8I4"/>
<evidence type="ECO:0000256" key="4">
    <source>
        <dbReference type="ARBA" id="ARBA00022692"/>
    </source>
</evidence>
<comment type="subcellular location">
    <subcellularLocation>
        <location evidence="1">Cell membrane</location>
        <topology evidence="1">Multi-pass membrane protein</topology>
    </subcellularLocation>
</comment>
<dbReference type="SUPFAM" id="SSF53850">
    <property type="entry name" value="Periplasmic binding protein-like II"/>
    <property type="match status" value="1"/>
</dbReference>
<dbReference type="InterPro" id="IPR052192">
    <property type="entry name" value="Insect_Ionotropic_Sensory_Rcpt"/>
</dbReference>
<keyword evidence="2" id="KW-0813">Transport</keyword>
<feature type="domain" description="Ionotropic glutamate receptor L-glutamate and glycine-binding" evidence="13">
    <location>
        <begin position="163"/>
        <end position="249"/>
    </location>
</feature>
<feature type="transmembrane region" description="Helical" evidence="12">
    <location>
        <begin position="343"/>
        <end position="359"/>
    </location>
</feature>
<feature type="transmembrane region" description="Helical" evidence="12">
    <location>
        <begin position="269"/>
        <end position="287"/>
    </location>
</feature>
<organism evidence="14 15">
    <name type="scientific">Tigriopus californicus</name>
    <name type="common">Marine copepod</name>
    <dbReference type="NCBI Taxonomy" id="6832"/>
    <lineage>
        <taxon>Eukaryota</taxon>
        <taxon>Metazoa</taxon>
        <taxon>Ecdysozoa</taxon>
        <taxon>Arthropoda</taxon>
        <taxon>Crustacea</taxon>
        <taxon>Multicrustacea</taxon>
        <taxon>Hexanauplia</taxon>
        <taxon>Copepoda</taxon>
        <taxon>Harpacticoida</taxon>
        <taxon>Harpacticidae</taxon>
        <taxon>Tigriopus</taxon>
    </lineage>
</organism>
<keyword evidence="3" id="KW-1003">Cell membrane</keyword>
<evidence type="ECO:0000256" key="3">
    <source>
        <dbReference type="ARBA" id="ARBA00022475"/>
    </source>
</evidence>
<keyword evidence="7 12" id="KW-0472">Membrane</keyword>
<reference evidence="14 15" key="1">
    <citation type="journal article" date="2018" name="Nat. Ecol. Evol.">
        <title>Genomic signatures of mitonuclear coevolution across populations of Tigriopus californicus.</title>
        <authorList>
            <person name="Barreto F.S."/>
            <person name="Watson E.T."/>
            <person name="Lima T.G."/>
            <person name="Willett C.S."/>
            <person name="Edmands S."/>
            <person name="Li W."/>
            <person name="Burton R.S."/>
        </authorList>
    </citation>
    <scope>NUCLEOTIDE SEQUENCE [LARGE SCALE GENOMIC DNA]</scope>
    <source>
        <strain evidence="14 15">San Diego</strain>
    </source>
</reference>
<dbReference type="PANTHER" id="PTHR42643:SF24">
    <property type="entry name" value="IONOTROPIC RECEPTOR 60A"/>
    <property type="match status" value="1"/>
</dbReference>
<sequence>MFQKPIQVLQALPDRVNPRVNLLLCADDFEPLEIQRFLRQNNRIGSHIPSFVIGTNLTDDYLRQFPMIHIDQEIYFVDETTRILYESYTIAEQTIVNNLLVIEEHKVAWKQTRSFLERRSNFHGRHFQIVSDNQLPYLMFDDDIVESRPVLETASGDQIVPLDNMEMSGIFWETFLVLESSLNFTYDMFVRKDRRWGVLKDGQWDGMVSTLVKEEADFILGSVTLNLMRSAVIDYLSPLAHETYGVIVKNVGREQLSWLSFLLPMSEDAWLGLVVNALFLLLVLKCFEYISSTSDPTPNVKKNPLEILGELLQDFWMLFCSYFGRKPPEEGESRIRQKTTSQILIFTIFLAGNIVFMSYKASLTSELSSRIKRIPFDSLEGLVETNYKVTTNKGGGLMIDSFARAEEGTALNQIYRKFFEDQLDQLYPDIKTGLENLVKNPYEAFFNVIESVLGYKDYQCSIIVAWKTNYPNFLSLAFPKNSRYFKFFNFKTLQFIEGGALDVLTYRYIQPFEQRQCELEGPSGLGLEKLISLFGLLGGATIMSGLIFLFETFGRVGRVSRTPTPLLPARSSRSLQYWIRTMPIKYGIANHDAFMAEMDKIIWLAKRSPDQP</sequence>
<keyword evidence="10" id="KW-1071">Ligand-gated ion channel</keyword>
<dbReference type="EMBL" id="VCGU01000459">
    <property type="protein sequence ID" value="TRY61720.1"/>
    <property type="molecule type" value="Genomic_DNA"/>
</dbReference>
<dbReference type="AlphaFoldDB" id="A0A553N8I4"/>
<dbReference type="InterPro" id="IPR019594">
    <property type="entry name" value="Glu/Gly-bd"/>
</dbReference>
<evidence type="ECO:0000256" key="12">
    <source>
        <dbReference type="SAM" id="Phobius"/>
    </source>
</evidence>
<feature type="transmembrane region" description="Helical" evidence="12">
    <location>
        <begin position="530"/>
        <end position="550"/>
    </location>
</feature>